<evidence type="ECO:0000259" key="8">
    <source>
        <dbReference type="Pfam" id="PF03918"/>
    </source>
</evidence>
<evidence type="ECO:0000256" key="3">
    <source>
        <dbReference type="ARBA" id="ARBA00022723"/>
    </source>
</evidence>
<dbReference type="InterPro" id="IPR038297">
    <property type="entry name" value="CcmH/CycL/NrfF/Ccl2_sf"/>
</dbReference>
<dbReference type="PANTHER" id="PTHR47870:SF1">
    <property type="entry name" value="CYTOCHROME C-TYPE BIOGENESIS PROTEIN CCMH"/>
    <property type="match status" value="1"/>
</dbReference>
<dbReference type="GO" id="GO:0046872">
    <property type="term" value="F:metal ion binding"/>
    <property type="evidence" value="ECO:0007669"/>
    <property type="project" value="UniProtKB-KW"/>
</dbReference>
<dbReference type="GO" id="GO:0017004">
    <property type="term" value="P:cytochrome complex assembly"/>
    <property type="evidence" value="ECO:0007669"/>
    <property type="project" value="UniProtKB-KW"/>
</dbReference>
<evidence type="ECO:0000256" key="6">
    <source>
        <dbReference type="ARBA" id="ARBA00023004"/>
    </source>
</evidence>
<feature type="domain" description="CcmH/CycL/Ccl2/NrfF N-terminal" evidence="8">
    <location>
        <begin position="9"/>
        <end position="145"/>
    </location>
</feature>
<keyword evidence="2 7" id="KW-0349">Heme</keyword>
<evidence type="ECO:0000256" key="7">
    <source>
        <dbReference type="RuleBase" id="RU364112"/>
    </source>
</evidence>
<keyword evidence="3 7" id="KW-0479">Metal-binding</keyword>
<keyword evidence="7" id="KW-0472">Membrane</keyword>
<feature type="signal peptide" evidence="7">
    <location>
        <begin position="1"/>
        <end position="18"/>
    </location>
</feature>
<evidence type="ECO:0000256" key="1">
    <source>
        <dbReference type="ARBA" id="ARBA00010342"/>
    </source>
</evidence>
<organism evidence="9 10">
    <name type="scientific">Halotalea alkalilenta</name>
    <dbReference type="NCBI Taxonomy" id="376489"/>
    <lineage>
        <taxon>Bacteria</taxon>
        <taxon>Pseudomonadati</taxon>
        <taxon>Pseudomonadota</taxon>
        <taxon>Gammaproteobacteria</taxon>
        <taxon>Oceanospirillales</taxon>
        <taxon>Halomonadaceae</taxon>
        <taxon>Halotalea</taxon>
    </lineage>
</organism>
<keyword evidence="5" id="KW-0201">Cytochrome c-type biogenesis</keyword>
<feature type="chain" id="PRO_5011020003" description="Cytochrome c-type biogenesis protein" evidence="7">
    <location>
        <begin position="19"/>
        <end position="163"/>
    </location>
</feature>
<keyword evidence="4 7" id="KW-0732">Signal</keyword>
<dbReference type="Gene3D" id="1.10.8.640">
    <property type="entry name" value="Cytochrome C biogenesis protein"/>
    <property type="match status" value="1"/>
</dbReference>
<protein>
    <recommendedName>
        <fullName evidence="7">Cytochrome c-type biogenesis protein</fullName>
    </recommendedName>
</protein>
<keyword evidence="10" id="KW-1185">Reference proteome</keyword>
<dbReference type="InterPro" id="IPR051263">
    <property type="entry name" value="C-type_cytochrome_biogenesis"/>
</dbReference>
<keyword evidence="6 7" id="KW-0408">Iron</keyword>
<keyword evidence="7" id="KW-0812">Transmembrane</keyword>
<evidence type="ECO:0000313" key="9">
    <source>
        <dbReference type="EMBL" id="ANF59541.1"/>
    </source>
</evidence>
<dbReference type="STRING" id="376489.A5892_06840"/>
<name>A0A172YJX9_9GAMM</name>
<evidence type="ECO:0000256" key="4">
    <source>
        <dbReference type="ARBA" id="ARBA00022729"/>
    </source>
</evidence>
<reference evidence="9 10" key="1">
    <citation type="submission" date="2016-04" db="EMBL/GenBank/DDBJ databases">
        <title>Complete Genome Sequence of Halotalea alkalilenta IHB B 13600.</title>
        <authorList>
            <person name="Swarnkar M.K."/>
            <person name="Sharma A."/>
            <person name="Kaushal K."/>
            <person name="Soni R."/>
            <person name="Rana S."/>
            <person name="Singh A.K."/>
            <person name="Gulati A."/>
        </authorList>
    </citation>
    <scope>NUCLEOTIDE SEQUENCE [LARGE SCALE GENOMIC DNA]</scope>
    <source>
        <strain evidence="9 10">IHB B 13600</strain>
    </source>
</reference>
<evidence type="ECO:0000313" key="10">
    <source>
        <dbReference type="Proteomes" id="UP000077875"/>
    </source>
</evidence>
<dbReference type="Pfam" id="PF03918">
    <property type="entry name" value="CcmH"/>
    <property type="match status" value="1"/>
</dbReference>
<dbReference type="Proteomes" id="UP000077875">
    <property type="component" value="Chromosome"/>
</dbReference>
<dbReference type="InterPro" id="IPR005616">
    <property type="entry name" value="CcmH/CycL/Ccl2/NrfF_N"/>
</dbReference>
<dbReference type="AlphaFoldDB" id="A0A172YJX9"/>
<dbReference type="CDD" id="cd16378">
    <property type="entry name" value="CcmH_N"/>
    <property type="match status" value="1"/>
</dbReference>
<dbReference type="FunFam" id="1.10.8.640:FF:000001">
    <property type="entry name" value="Cytochrome c-type biogenesis protein"/>
    <property type="match status" value="1"/>
</dbReference>
<keyword evidence="7" id="KW-1133">Transmembrane helix</keyword>
<proteinExistence type="inferred from homology"/>
<accession>A0A172YJX9</accession>
<comment type="similarity">
    <text evidence="1 7">Belongs to the CcmH/CycL/Ccl2/NrfF family.</text>
</comment>
<evidence type="ECO:0000256" key="5">
    <source>
        <dbReference type="ARBA" id="ARBA00022748"/>
    </source>
</evidence>
<dbReference type="GO" id="GO:0005886">
    <property type="term" value="C:plasma membrane"/>
    <property type="evidence" value="ECO:0007669"/>
    <property type="project" value="TreeGrafter"/>
</dbReference>
<comment type="function">
    <text evidence="7">Possible subunit of a heme lyase.</text>
</comment>
<dbReference type="KEGG" id="haa:A5892_06840"/>
<sequence>MLIACALGALVFVSLASANEPHRFDDPSLAGRYQALTEELRCPKCENQNLASSNAPIAADMRDRISEWLNQGRSDEQIRQALVDRFGEYVLYKPRIESRTWLLWGLPGLAVLLGLVILGLLIIRARRERVSELDERERARLAELLEKHAPEALDEDDRQEPRP</sequence>
<dbReference type="EMBL" id="CP015243">
    <property type="protein sequence ID" value="ANF59541.1"/>
    <property type="molecule type" value="Genomic_DNA"/>
</dbReference>
<gene>
    <name evidence="9" type="ORF">A5892_06840</name>
</gene>
<dbReference type="PANTHER" id="PTHR47870">
    <property type="entry name" value="CYTOCHROME C-TYPE BIOGENESIS PROTEIN CCMH"/>
    <property type="match status" value="1"/>
</dbReference>
<evidence type="ECO:0000256" key="2">
    <source>
        <dbReference type="ARBA" id="ARBA00022617"/>
    </source>
</evidence>
<feature type="transmembrane region" description="Helical" evidence="7">
    <location>
        <begin position="101"/>
        <end position="123"/>
    </location>
</feature>